<evidence type="ECO:0000313" key="2">
    <source>
        <dbReference type="Proteomes" id="UP000691718"/>
    </source>
</evidence>
<name>A0A8S3XDV9_PARAO</name>
<proteinExistence type="predicted"/>
<dbReference type="EMBL" id="CAJQZP010001064">
    <property type="protein sequence ID" value="CAG5014847.1"/>
    <property type="molecule type" value="Genomic_DNA"/>
</dbReference>
<protein>
    <submittedName>
        <fullName evidence="1">(apollo) hypothetical protein</fullName>
    </submittedName>
</protein>
<gene>
    <name evidence="1" type="ORF">PAPOLLO_LOCUS16228</name>
</gene>
<reference evidence="1" key="1">
    <citation type="submission" date="2021-04" db="EMBL/GenBank/DDBJ databases">
        <authorList>
            <person name="Tunstrom K."/>
        </authorList>
    </citation>
    <scope>NUCLEOTIDE SEQUENCE</scope>
</reference>
<evidence type="ECO:0000313" key="1">
    <source>
        <dbReference type="EMBL" id="CAG5014847.1"/>
    </source>
</evidence>
<organism evidence="1 2">
    <name type="scientific">Parnassius apollo</name>
    <name type="common">Apollo butterfly</name>
    <name type="synonym">Papilio apollo</name>
    <dbReference type="NCBI Taxonomy" id="110799"/>
    <lineage>
        <taxon>Eukaryota</taxon>
        <taxon>Metazoa</taxon>
        <taxon>Ecdysozoa</taxon>
        <taxon>Arthropoda</taxon>
        <taxon>Hexapoda</taxon>
        <taxon>Insecta</taxon>
        <taxon>Pterygota</taxon>
        <taxon>Neoptera</taxon>
        <taxon>Endopterygota</taxon>
        <taxon>Lepidoptera</taxon>
        <taxon>Glossata</taxon>
        <taxon>Ditrysia</taxon>
        <taxon>Papilionoidea</taxon>
        <taxon>Papilionidae</taxon>
        <taxon>Parnassiinae</taxon>
        <taxon>Parnassini</taxon>
        <taxon>Parnassius</taxon>
        <taxon>Parnassius</taxon>
    </lineage>
</organism>
<comment type="caution">
    <text evidence="1">The sequence shown here is derived from an EMBL/GenBank/DDBJ whole genome shotgun (WGS) entry which is preliminary data.</text>
</comment>
<sequence>MAKKKIDFSKAELSGQLIVVSPNTVENYRALTKILRGKNISFHTYSLEWTRLRVVIRGIPKEFETSFVKENLLRQGLPLQEMHRIVNKTMRHPLQLSPRDS</sequence>
<accession>A0A8S3XDV9</accession>
<dbReference type="OrthoDB" id="7477923at2759"/>
<keyword evidence="2" id="KW-1185">Reference proteome</keyword>
<dbReference type="Proteomes" id="UP000691718">
    <property type="component" value="Unassembled WGS sequence"/>
</dbReference>
<dbReference type="AlphaFoldDB" id="A0A8S3XDV9"/>